<dbReference type="InterPro" id="IPR008775">
    <property type="entry name" value="Phytyl_CoA_dOase-like"/>
</dbReference>
<keyword evidence="8" id="KW-0560">Oxidoreductase</keyword>
<comment type="caution">
    <text evidence="13">The sequence shown here is derived from an EMBL/GenBank/DDBJ whole genome shotgun (WGS) entry which is preliminary data.</text>
</comment>
<sequence length="328" mass="37617">MASSASCRLQVVSKQLNCQNIETQPCAGRLNDFKFTLNNSLFTHSQREFYERNGYIVVKGLVDDESIDRYRDHFQRICSGDVKVPHLVVMRDVAIAKSEFVPGEKAVTKIQDFQYYDPLFDYCKNPEILKYVECFCDADIMAVHTMLINKPPDPGTKTSRHPLHQDLNYFPFRPADRIVCAWTAMEKVTRANGCLVVLPGTHHGTLKQHDYPEWENGVNKMYYGVKDFDSTQPMVHLEMEKGDTVFFHPILIHGSGTNRTHGFRKAISCHYAASDCHFIDMEKEVGPTIQKEMDEYVRKRVGPGVKVSLADIWKFRARVAQGEILNFL</sequence>
<evidence type="ECO:0000256" key="3">
    <source>
        <dbReference type="ARBA" id="ARBA00004872"/>
    </source>
</evidence>
<evidence type="ECO:0000256" key="8">
    <source>
        <dbReference type="ARBA" id="ARBA00023002"/>
    </source>
</evidence>
<dbReference type="GO" id="GO:0046872">
    <property type="term" value="F:metal ion binding"/>
    <property type="evidence" value="ECO:0007669"/>
    <property type="project" value="UniProtKB-KW"/>
</dbReference>
<proteinExistence type="inferred from homology"/>
<dbReference type="GO" id="GO:0005777">
    <property type="term" value="C:peroxisome"/>
    <property type="evidence" value="ECO:0007669"/>
    <property type="project" value="UniProtKB-ARBA"/>
</dbReference>
<keyword evidence="14" id="KW-1185">Reference proteome</keyword>
<comment type="similarity">
    <text evidence="4">Belongs to the PhyH family.</text>
</comment>
<dbReference type="InterPro" id="IPR047128">
    <property type="entry name" value="PhyH"/>
</dbReference>
<reference evidence="13" key="1">
    <citation type="submission" date="2020-06" db="EMBL/GenBank/DDBJ databases">
        <title>Draft genome of Bugula neritina, a colonial animal packing powerful symbionts and potential medicines.</title>
        <authorList>
            <person name="Rayko M."/>
        </authorList>
    </citation>
    <scope>NUCLEOTIDE SEQUENCE [LARGE SCALE GENOMIC DNA]</scope>
    <source>
        <strain evidence="13">Kwan_BN1</strain>
    </source>
</reference>
<evidence type="ECO:0000256" key="6">
    <source>
        <dbReference type="ARBA" id="ARBA00022896"/>
    </source>
</evidence>
<keyword evidence="5" id="KW-0479">Metal-binding</keyword>
<organism evidence="13 14">
    <name type="scientific">Bugula neritina</name>
    <name type="common">Brown bryozoan</name>
    <name type="synonym">Sertularia neritina</name>
    <dbReference type="NCBI Taxonomy" id="10212"/>
    <lineage>
        <taxon>Eukaryota</taxon>
        <taxon>Metazoa</taxon>
        <taxon>Spiralia</taxon>
        <taxon>Lophotrochozoa</taxon>
        <taxon>Bryozoa</taxon>
        <taxon>Gymnolaemata</taxon>
        <taxon>Cheilostomatida</taxon>
        <taxon>Flustrina</taxon>
        <taxon>Buguloidea</taxon>
        <taxon>Bugulidae</taxon>
        <taxon>Bugula</taxon>
    </lineage>
</organism>
<dbReference type="EMBL" id="VXIV02002437">
    <property type="protein sequence ID" value="KAF6025708.1"/>
    <property type="molecule type" value="Genomic_DNA"/>
</dbReference>
<dbReference type="EC" id="1.14.11.18" evidence="10"/>
<evidence type="ECO:0000256" key="7">
    <source>
        <dbReference type="ARBA" id="ARBA00022964"/>
    </source>
</evidence>
<evidence type="ECO:0000256" key="4">
    <source>
        <dbReference type="ARBA" id="ARBA00005830"/>
    </source>
</evidence>
<evidence type="ECO:0000313" key="14">
    <source>
        <dbReference type="Proteomes" id="UP000593567"/>
    </source>
</evidence>
<dbReference type="OrthoDB" id="2328924at2759"/>
<dbReference type="GO" id="GO:0048244">
    <property type="term" value="F:phytanoyl-CoA dioxygenase activity"/>
    <property type="evidence" value="ECO:0007669"/>
    <property type="project" value="UniProtKB-EC"/>
</dbReference>
<dbReference type="GO" id="GO:0031418">
    <property type="term" value="F:L-ascorbic acid binding"/>
    <property type="evidence" value="ECO:0007669"/>
    <property type="project" value="UniProtKB-KW"/>
</dbReference>
<dbReference type="SUPFAM" id="SSF51197">
    <property type="entry name" value="Clavaminate synthase-like"/>
    <property type="match status" value="1"/>
</dbReference>
<comment type="cofactor">
    <cofactor evidence="2">
        <name>Fe cation</name>
        <dbReference type="ChEBI" id="CHEBI:24875"/>
    </cofactor>
</comment>
<evidence type="ECO:0000256" key="10">
    <source>
        <dbReference type="ARBA" id="ARBA00034809"/>
    </source>
</evidence>
<name>A0A7J7JK13_BUGNE</name>
<gene>
    <name evidence="13" type="ORF">EB796_015959</name>
</gene>
<evidence type="ECO:0000256" key="9">
    <source>
        <dbReference type="ARBA" id="ARBA00023004"/>
    </source>
</evidence>
<evidence type="ECO:0000256" key="1">
    <source>
        <dbReference type="ARBA" id="ARBA00001961"/>
    </source>
</evidence>
<dbReference type="GO" id="GO:0001561">
    <property type="term" value="P:fatty acid alpha-oxidation"/>
    <property type="evidence" value="ECO:0007669"/>
    <property type="project" value="InterPro"/>
</dbReference>
<dbReference type="PANTHER" id="PTHR21308:SF1">
    <property type="entry name" value="PHYTANOYL-COA DIOXYGENASE, PEROXISOMAL"/>
    <property type="match status" value="1"/>
</dbReference>
<keyword evidence="9" id="KW-0408">Iron</keyword>
<dbReference type="Gene3D" id="2.60.120.620">
    <property type="entry name" value="q2cbj1_9rhob like domain"/>
    <property type="match status" value="1"/>
</dbReference>
<evidence type="ECO:0000256" key="2">
    <source>
        <dbReference type="ARBA" id="ARBA00001962"/>
    </source>
</evidence>
<comment type="pathway">
    <text evidence="3">Lipid metabolism; fatty acid metabolism.</text>
</comment>
<evidence type="ECO:0000313" key="13">
    <source>
        <dbReference type="EMBL" id="KAF6025708.1"/>
    </source>
</evidence>
<keyword evidence="7" id="KW-0223">Dioxygenase</keyword>
<keyword evidence="6" id="KW-0847">Vitamin C</keyword>
<evidence type="ECO:0000256" key="12">
    <source>
        <dbReference type="ARBA" id="ARBA00034924"/>
    </source>
</evidence>
<dbReference type="Proteomes" id="UP000593567">
    <property type="component" value="Unassembled WGS sequence"/>
</dbReference>
<evidence type="ECO:0000256" key="5">
    <source>
        <dbReference type="ARBA" id="ARBA00022723"/>
    </source>
</evidence>
<dbReference type="AlphaFoldDB" id="A0A7J7JK13"/>
<dbReference type="FunFam" id="2.60.120.620:FF:000012">
    <property type="entry name" value="Phytanoyl-CoA dioxygenase, peroxisomal"/>
    <property type="match status" value="1"/>
</dbReference>
<dbReference type="Pfam" id="PF05721">
    <property type="entry name" value="PhyH"/>
    <property type="match status" value="1"/>
</dbReference>
<protein>
    <recommendedName>
        <fullName evidence="10">phytanoyl-CoA dioxygenase</fullName>
        <ecNumber evidence="10">1.14.11.18</ecNumber>
    </recommendedName>
    <alternativeName>
        <fullName evidence="11">Phytanic acid oxidase</fullName>
    </alternativeName>
    <alternativeName>
        <fullName evidence="12">Phytanoyl-CoA alpha-hydroxylase</fullName>
    </alternativeName>
</protein>
<evidence type="ECO:0000256" key="11">
    <source>
        <dbReference type="ARBA" id="ARBA00034921"/>
    </source>
</evidence>
<comment type="cofactor">
    <cofactor evidence="1">
        <name>L-ascorbate</name>
        <dbReference type="ChEBI" id="CHEBI:38290"/>
    </cofactor>
</comment>
<dbReference type="PANTHER" id="PTHR21308">
    <property type="entry name" value="PHYTANOYL-COA ALPHA-HYDROXYLASE"/>
    <property type="match status" value="1"/>
</dbReference>
<accession>A0A7J7JK13</accession>